<dbReference type="Gene3D" id="3.40.50.2300">
    <property type="match status" value="1"/>
</dbReference>
<keyword evidence="3" id="KW-0804">Transcription</keyword>
<dbReference type="SUPFAM" id="SSF46894">
    <property type="entry name" value="C-terminal effector domain of the bipartite response regulators"/>
    <property type="match status" value="1"/>
</dbReference>
<dbReference type="EMBL" id="JACIFY010000014">
    <property type="protein sequence ID" value="MBB4237234.1"/>
    <property type="molecule type" value="Genomic_DNA"/>
</dbReference>
<organism evidence="5 6">
    <name type="scientific">Rhizobium esperanzae</name>
    <dbReference type="NCBI Taxonomy" id="1967781"/>
    <lineage>
        <taxon>Bacteria</taxon>
        <taxon>Pseudomonadati</taxon>
        <taxon>Pseudomonadota</taxon>
        <taxon>Alphaproteobacteria</taxon>
        <taxon>Hyphomicrobiales</taxon>
        <taxon>Rhizobiaceae</taxon>
        <taxon>Rhizobium/Agrobacterium group</taxon>
        <taxon>Rhizobium</taxon>
    </lineage>
</organism>
<keyword evidence="2 5" id="KW-0238">DNA-binding</keyword>
<evidence type="ECO:0000256" key="2">
    <source>
        <dbReference type="ARBA" id="ARBA00023125"/>
    </source>
</evidence>
<name>A0A7W6R5V1_9HYPH</name>
<evidence type="ECO:0000313" key="6">
    <source>
        <dbReference type="Proteomes" id="UP000540909"/>
    </source>
</evidence>
<dbReference type="PROSITE" id="PS50043">
    <property type="entry name" value="HTH_LUXR_2"/>
    <property type="match status" value="1"/>
</dbReference>
<proteinExistence type="predicted"/>
<gene>
    <name evidence="5" type="ORF">GGD57_003834</name>
</gene>
<feature type="domain" description="HTH luxR-type" evidence="4">
    <location>
        <begin position="185"/>
        <end position="250"/>
    </location>
</feature>
<dbReference type="PANTHER" id="PTHR44688:SF16">
    <property type="entry name" value="DNA-BINDING TRANSCRIPTIONAL ACTIVATOR DEVR_DOSR"/>
    <property type="match status" value="1"/>
</dbReference>
<keyword evidence="1" id="KW-0805">Transcription regulation</keyword>
<evidence type="ECO:0000256" key="1">
    <source>
        <dbReference type="ARBA" id="ARBA00023015"/>
    </source>
</evidence>
<dbReference type="InterPro" id="IPR016032">
    <property type="entry name" value="Sig_transdc_resp-reg_C-effctor"/>
</dbReference>
<accession>A0A7W6R5V1</accession>
<reference evidence="5 6" key="1">
    <citation type="submission" date="2020-08" db="EMBL/GenBank/DDBJ databases">
        <title>Genomic Encyclopedia of Type Strains, Phase IV (KMG-V): Genome sequencing to study the core and pangenomes of soil and plant-associated prokaryotes.</title>
        <authorList>
            <person name="Whitman W."/>
        </authorList>
    </citation>
    <scope>NUCLEOTIDE SEQUENCE [LARGE SCALE GENOMIC DNA]</scope>
    <source>
        <strain evidence="5 6">SEMIA 4089</strain>
    </source>
</reference>
<dbReference type="GO" id="GO:0003677">
    <property type="term" value="F:DNA binding"/>
    <property type="evidence" value="ECO:0007669"/>
    <property type="project" value="UniProtKB-KW"/>
</dbReference>
<dbReference type="RefSeq" id="WP_184471804.1">
    <property type="nucleotide sequence ID" value="NZ_JACIFY010000014.1"/>
</dbReference>
<dbReference type="AlphaFoldDB" id="A0A7W6R5V1"/>
<evidence type="ECO:0000256" key="3">
    <source>
        <dbReference type="ARBA" id="ARBA00023163"/>
    </source>
</evidence>
<dbReference type="Pfam" id="PF00196">
    <property type="entry name" value="GerE"/>
    <property type="match status" value="1"/>
</dbReference>
<sequence>MKNCWVANILGSTQVSNSARTARRTGRNAPTVIVIEHSTLARTTVVKLLEGELAGWNFIDMISIESLDRALGTEVRLVALDLAGRGVESISLRDDLAAIATRFPEAPITLLSDTDDVNIARQALKMGIRGFFSTSLPIDIALAGLRLVLAGGTFYPQLLGAVANGLNEPGPARTEAERSLDDRTQYLAIADFTPREADVLAELQSGCSNKVIAGKLNLSGHTVKMHLQHIMRKLQAQNRTEVVARLIQRAAGGQDASPSQDPGLL</sequence>
<dbReference type="InterPro" id="IPR000792">
    <property type="entry name" value="Tscrpt_reg_LuxR_C"/>
</dbReference>
<dbReference type="PANTHER" id="PTHR44688">
    <property type="entry name" value="DNA-BINDING TRANSCRIPTIONAL ACTIVATOR DEVR_DOSR"/>
    <property type="match status" value="1"/>
</dbReference>
<evidence type="ECO:0000259" key="4">
    <source>
        <dbReference type="PROSITE" id="PS50043"/>
    </source>
</evidence>
<comment type="caution">
    <text evidence="5">The sequence shown here is derived from an EMBL/GenBank/DDBJ whole genome shotgun (WGS) entry which is preliminary data.</text>
</comment>
<dbReference type="PROSITE" id="PS00622">
    <property type="entry name" value="HTH_LUXR_1"/>
    <property type="match status" value="1"/>
</dbReference>
<dbReference type="GO" id="GO:0006355">
    <property type="term" value="P:regulation of DNA-templated transcription"/>
    <property type="evidence" value="ECO:0007669"/>
    <property type="project" value="InterPro"/>
</dbReference>
<dbReference type="SMART" id="SM00421">
    <property type="entry name" value="HTH_LUXR"/>
    <property type="match status" value="1"/>
</dbReference>
<dbReference type="SUPFAM" id="SSF52172">
    <property type="entry name" value="CheY-like"/>
    <property type="match status" value="1"/>
</dbReference>
<dbReference type="Proteomes" id="UP000540909">
    <property type="component" value="Unassembled WGS sequence"/>
</dbReference>
<protein>
    <submittedName>
        <fullName evidence="5">DNA-binding NarL/FixJ family response regulator</fullName>
    </submittedName>
</protein>
<dbReference type="PRINTS" id="PR00038">
    <property type="entry name" value="HTHLUXR"/>
</dbReference>
<evidence type="ECO:0000313" key="5">
    <source>
        <dbReference type="EMBL" id="MBB4237234.1"/>
    </source>
</evidence>
<dbReference type="CDD" id="cd06170">
    <property type="entry name" value="LuxR_C_like"/>
    <property type="match status" value="1"/>
</dbReference>
<dbReference type="InterPro" id="IPR011006">
    <property type="entry name" value="CheY-like_superfamily"/>
</dbReference>